<dbReference type="Proteomes" id="UP000742934">
    <property type="component" value="Unassembled WGS sequence"/>
</dbReference>
<comment type="caution">
    <text evidence="5">The sequence shown here is derived from an EMBL/GenBank/DDBJ whole genome shotgun (WGS) entry which is preliminary data.</text>
</comment>
<dbReference type="InterPro" id="IPR000055">
    <property type="entry name" value="Restrct_endonuc_typeI_TRD"/>
</dbReference>
<evidence type="ECO:0000259" key="4">
    <source>
        <dbReference type="Pfam" id="PF01420"/>
    </source>
</evidence>
<dbReference type="PANTHER" id="PTHR30408:SF12">
    <property type="entry name" value="TYPE I RESTRICTION ENZYME MJAVIII SPECIFICITY SUBUNIT"/>
    <property type="match status" value="1"/>
</dbReference>
<dbReference type="InterPro" id="IPR052021">
    <property type="entry name" value="Type-I_RS_S_subunit"/>
</dbReference>
<accession>A0A9Q2ZN33</accession>
<name>A0A9Q2ZN33_9ENTR</name>
<keyword evidence="5" id="KW-0255">Endonuclease</keyword>
<evidence type="ECO:0000256" key="2">
    <source>
        <dbReference type="ARBA" id="ARBA00022747"/>
    </source>
</evidence>
<keyword evidence="5" id="KW-0540">Nuclease</keyword>
<dbReference type="Gene3D" id="3.90.220.20">
    <property type="entry name" value="DNA methylase specificity domains"/>
    <property type="match status" value="2"/>
</dbReference>
<evidence type="ECO:0000256" key="3">
    <source>
        <dbReference type="ARBA" id="ARBA00023125"/>
    </source>
</evidence>
<dbReference type="EMBL" id="JAHEVK010000004">
    <property type="protein sequence ID" value="MBT1776091.1"/>
    <property type="molecule type" value="Genomic_DNA"/>
</dbReference>
<gene>
    <name evidence="5" type="ORF">KK080_04535</name>
</gene>
<dbReference type="GO" id="GO:0009307">
    <property type="term" value="P:DNA restriction-modification system"/>
    <property type="evidence" value="ECO:0007669"/>
    <property type="project" value="UniProtKB-KW"/>
</dbReference>
<protein>
    <submittedName>
        <fullName evidence="5">Restriction endonuclease subunit S</fullName>
    </submittedName>
</protein>
<proteinExistence type="inferred from homology"/>
<keyword evidence="2" id="KW-0680">Restriction system</keyword>
<dbReference type="CDD" id="cd17248">
    <property type="entry name" value="RMtype1_S_AmiI-TRD2-CR2_like"/>
    <property type="match status" value="1"/>
</dbReference>
<evidence type="ECO:0000313" key="5">
    <source>
        <dbReference type="EMBL" id="MBT1776091.1"/>
    </source>
</evidence>
<comment type="similarity">
    <text evidence="1">Belongs to the type-I restriction system S methylase family.</text>
</comment>
<dbReference type="Gene3D" id="1.10.287.1120">
    <property type="entry name" value="Bipartite methylase S protein"/>
    <property type="match status" value="1"/>
</dbReference>
<feature type="domain" description="Type I restriction modification DNA specificity" evidence="4">
    <location>
        <begin position="11"/>
        <end position="185"/>
    </location>
</feature>
<dbReference type="InterPro" id="IPR044946">
    <property type="entry name" value="Restrct_endonuc_typeI_TRD_sf"/>
</dbReference>
<keyword evidence="5" id="KW-0378">Hydrolase</keyword>
<evidence type="ECO:0000256" key="1">
    <source>
        <dbReference type="ARBA" id="ARBA00010923"/>
    </source>
</evidence>
<reference evidence="5" key="1">
    <citation type="submission" date="2021-05" db="EMBL/GenBank/DDBJ databases">
        <title>The batch submission of Enterobacter spp. strains.</title>
        <authorList>
            <person name="Wei L."/>
            <person name="Wang C."/>
            <person name="Feng Y."/>
            <person name="Zong Z."/>
        </authorList>
    </citation>
    <scope>NUCLEOTIDE SEQUENCE</scope>
    <source>
        <strain evidence="5">090086</strain>
    </source>
</reference>
<evidence type="ECO:0000313" key="6">
    <source>
        <dbReference type="Proteomes" id="UP000742934"/>
    </source>
</evidence>
<dbReference type="PANTHER" id="PTHR30408">
    <property type="entry name" value="TYPE-1 RESTRICTION ENZYME ECOKI SPECIFICITY PROTEIN"/>
    <property type="match status" value="1"/>
</dbReference>
<dbReference type="AlphaFoldDB" id="A0A9Q2ZN33"/>
<dbReference type="GO" id="GO:0003677">
    <property type="term" value="F:DNA binding"/>
    <property type="evidence" value="ECO:0007669"/>
    <property type="project" value="UniProtKB-KW"/>
</dbReference>
<sequence>MAREIILQKLPVGWSYNLLDNIAERCSGHTPSKSFPEYWNGGIKWISLADSCRLDKGYVYETDKEISLEGIKNSSAEVHPAETVVLSRDAGVGKSGVMATPMAVSQHFIAWKCDNKEKLHSWYLYNWLQLNKEEFERQAVGSTIKTIGLPYFKKLRIAVPPFDEQKKIAQILSTWDKAISVTEKLLTNSQQQKKALMQQLLTGKKRLLDENGVRFSTEWEFKRISEIATRVQRKNDAAEHPILTISSLSGFVRQDERYSRYMAGESVKNYILLKKGEFAYNKGNSKTYEFGCIFDLEAYEAGLVPHVYVCFRLKNGLSHRYFKYLFEADYLKPQLGALVNTGVRNNGLLNIKPTEFMQTKVPVPCFEEQESIADMLYNSSRTIRVLQDKLACLKDEKKALMQQLLTGKRRVKVDEAVAV</sequence>
<dbReference type="GO" id="GO:0004519">
    <property type="term" value="F:endonuclease activity"/>
    <property type="evidence" value="ECO:0007669"/>
    <property type="project" value="UniProtKB-KW"/>
</dbReference>
<keyword evidence="3" id="KW-0238">DNA-binding</keyword>
<dbReference type="SUPFAM" id="SSF116734">
    <property type="entry name" value="DNA methylase specificity domain"/>
    <property type="match status" value="2"/>
</dbReference>
<dbReference type="Pfam" id="PF01420">
    <property type="entry name" value="Methylase_S"/>
    <property type="match status" value="1"/>
</dbReference>
<organism evidence="5 6">
    <name type="scientific">Enterobacter hormaechei subsp. hoffmannii</name>
    <dbReference type="NCBI Taxonomy" id="1812934"/>
    <lineage>
        <taxon>Bacteria</taxon>
        <taxon>Pseudomonadati</taxon>
        <taxon>Pseudomonadota</taxon>
        <taxon>Gammaproteobacteria</taxon>
        <taxon>Enterobacterales</taxon>
        <taxon>Enterobacteriaceae</taxon>
        <taxon>Enterobacter</taxon>
        <taxon>Enterobacter cloacae complex</taxon>
    </lineage>
</organism>